<protein>
    <submittedName>
        <fullName evidence="2">DUF885 domain-containing protein</fullName>
    </submittedName>
</protein>
<evidence type="ECO:0000256" key="1">
    <source>
        <dbReference type="SAM" id="MobiDB-lite"/>
    </source>
</evidence>
<dbReference type="PANTHER" id="PTHR33361:SF2">
    <property type="entry name" value="DUF885 DOMAIN-CONTAINING PROTEIN"/>
    <property type="match status" value="1"/>
</dbReference>
<gene>
    <name evidence="2" type="ORF">D0Y83_00635</name>
</gene>
<dbReference type="EMBL" id="CP032228">
    <property type="protein sequence ID" value="QFI61954.1"/>
    <property type="molecule type" value="Genomic_DNA"/>
</dbReference>
<organism evidence="2 3">
    <name type="scientific">Qipengyuania flava</name>
    <dbReference type="NCBI Taxonomy" id="192812"/>
    <lineage>
        <taxon>Bacteria</taxon>
        <taxon>Pseudomonadati</taxon>
        <taxon>Pseudomonadota</taxon>
        <taxon>Alphaproteobacteria</taxon>
        <taxon>Sphingomonadales</taxon>
        <taxon>Erythrobacteraceae</taxon>
        <taxon>Qipengyuania</taxon>
    </lineage>
</organism>
<feature type="region of interest" description="Disordered" evidence="1">
    <location>
        <begin position="1"/>
        <end position="35"/>
    </location>
</feature>
<sequence>MHSMSAPSTNRCSTRATSRCRCSKPRSMPGLRAGGSKDMAVKHTFLQLASALAIAGAAVAAPAAQACDRVETAQSDSQRLRTLMAESDAAFLERNPRAAFYRGDFSNAGSLGDFSPAAYEVERAAAMCDIAALATIDRAALSAGEKIAYDTFRYSQERTLAKTEPEVLKTVLALPLDHFQGIQGSYPGLSAPGGVMPFATPEDYANNVARHAAYAQLVEDVIARFDTGLEQGITLPKLTVELMIEQLDTQLAAPEDSNPYYAPLRELPDSFTEAEKGQARAALVSAVEGTLHPAIRRLRAYLADTYLPQARSTIGATEPPGGEAYYAYRIAEMTTLPLTAEEVHRLGLSEVERINEARRQAIADRGDRRPPVYKTKEGLQQAWYEVGRKVDAKIGPLFLRQPETELQIEPYEPYREQFFLAASYQPGKADGSRPGTFYFSGWNAAERELSTSIRLYMHEGNPGHHFQVMFAVEDESLPDLLRHGWFTAYGEGWALYAESLGYELGLYDDPVDRLQALEDGELKRAVRLVVDTGIHALGWTREQAVEYMVENGNPRDYSENEIARYIAMPGQALGYKIGELKIKELRARAEAALGDNFDIRHFHEQVLDSGNIPLTVLEAKIDDWIAAGGG</sequence>
<dbReference type="AlphaFoldDB" id="A0A5P6N7I9"/>
<name>A0A5P6N7I9_9SPHN</name>
<reference evidence="3" key="1">
    <citation type="submission" date="2018-09" db="EMBL/GenBank/DDBJ databases">
        <title>Nocardia yunnanensis sp. nov., an actinomycete isolated from a soil sample.</title>
        <authorList>
            <person name="Zhang J."/>
        </authorList>
    </citation>
    <scope>NUCLEOTIDE SEQUENCE [LARGE SCALE GENOMIC DNA]</scope>
    <source>
        <strain evidence="3">21-3</strain>
    </source>
</reference>
<dbReference type="PANTHER" id="PTHR33361">
    <property type="entry name" value="GLR0591 PROTEIN"/>
    <property type="match status" value="1"/>
</dbReference>
<dbReference type="InterPro" id="IPR010281">
    <property type="entry name" value="DUF885"/>
</dbReference>
<dbReference type="Pfam" id="PF05960">
    <property type="entry name" value="DUF885"/>
    <property type="match status" value="1"/>
</dbReference>
<feature type="compositionally biased region" description="Low complexity" evidence="1">
    <location>
        <begin position="8"/>
        <end position="20"/>
    </location>
</feature>
<evidence type="ECO:0000313" key="3">
    <source>
        <dbReference type="Proteomes" id="UP000325385"/>
    </source>
</evidence>
<dbReference type="Proteomes" id="UP000325385">
    <property type="component" value="Chromosome"/>
</dbReference>
<evidence type="ECO:0000313" key="2">
    <source>
        <dbReference type="EMBL" id="QFI61954.1"/>
    </source>
</evidence>
<proteinExistence type="predicted"/>
<accession>A0A5P6N7I9</accession>